<protein>
    <recommendedName>
        <fullName evidence="4">EcsC family protein</fullName>
    </recommendedName>
</protein>
<feature type="transmembrane region" description="Helical" evidence="1">
    <location>
        <begin position="200"/>
        <end position="220"/>
    </location>
</feature>
<reference evidence="2 3" key="1">
    <citation type="submission" date="2014-08" db="EMBL/GenBank/DDBJ databases">
        <title>Genome sequences of NCPPB Pectobacterium isolates.</title>
        <authorList>
            <person name="Glover R.H."/>
            <person name="Sapp M."/>
            <person name="Elphinstone J."/>
        </authorList>
    </citation>
    <scope>NUCLEOTIDE SEQUENCE [LARGE SCALE GENOMIC DNA]</scope>
    <source>
        <strain evidence="2 3">LMG 21372</strain>
    </source>
</reference>
<evidence type="ECO:0000256" key="1">
    <source>
        <dbReference type="SAM" id="Phobius"/>
    </source>
</evidence>
<dbReference type="OrthoDB" id="7504495at2"/>
<comment type="caution">
    <text evidence="2">The sequence shown here is derived from an EMBL/GenBank/DDBJ whole genome shotgun (WGS) entry which is preliminary data.</text>
</comment>
<accession>A0A0M2F2P4</accession>
<keyword evidence="1" id="KW-1133">Transmembrane helix</keyword>
<evidence type="ECO:0008006" key="4">
    <source>
        <dbReference type="Google" id="ProtNLM"/>
    </source>
</evidence>
<sequence>MSKNTELNVIEKIKSIVLDIDIDSVLRDANSAGITVSGITVSGITVSGITVSGITVSGISDFRNQVHNYWRIEDVMHDYAGLAARYSAISGATAGIGGIGTTIALGGVDIANMAAQLYWLGQKLSILNGFDPKDPIQNGKNTEIYLYALGFDSAAQAAIKNQLLRASAIAGKRGAYSNPVIKLIVIVAGKLGKEITSKKAAKFIPVVVFFAGATVNYAFARNAANKMLESYKKEYFRTWQARQR</sequence>
<gene>
    <name evidence="2" type="ORF">KU74_02105</name>
</gene>
<proteinExistence type="predicted"/>
<evidence type="ECO:0000313" key="2">
    <source>
        <dbReference type="EMBL" id="KGA35284.1"/>
    </source>
</evidence>
<dbReference type="EMBL" id="JQOD01000001">
    <property type="protein sequence ID" value="KGA35284.1"/>
    <property type="molecule type" value="Genomic_DNA"/>
</dbReference>
<keyword evidence="1" id="KW-0472">Membrane</keyword>
<organism evidence="2 3">
    <name type="scientific">Pectobacterium brasiliense</name>
    <dbReference type="NCBI Taxonomy" id="180957"/>
    <lineage>
        <taxon>Bacteria</taxon>
        <taxon>Pseudomonadati</taxon>
        <taxon>Pseudomonadota</taxon>
        <taxon>Gammaproteobacteria</taxon>
        <taxon>Enterobacterales</taxon>
        <taxon>Pectobacteriaceae</taxon>
        <taxon>Pectobacterium</taxon>
    </lineage>
</organism>
<dbReference type="AlphaFoldDB" id="A0A0M2F2P4"/>
<evidence type="ECO:0000313" key="3">
    <source>
        <dbReference type="Proteomes" id="UP000029435"/>
    </source>
</evidence>
<name>A0A0M2F2P4_9GAMM</name>
<dbReference type="Proteomes" id="UP000029435">
    <property type="component" value="Unassembled WGS sequence"/>
</dbReference>
<keyword evidence="1" id="KW-0812">Transmembrane</keyword>
<dbReference type="RefSeq" id="WP_039311818.1">
    <property type="nucleotide sequence ID" value="NZ_JQOD01000001.1"/>
</dbReference>